<organism evidence="1 2">
    <name type="scientific">Oryza meyeriana var. granulata</name>
    <dbReference type="NCBI Taxonomy" id="110450"/>
    <lineage>
        <taxon>Eukaryota</taxon>
        <taxon>Viridiplantae</taxon>
        <taxon>Streptophyta</taxon>
        <taxon>Embryophyta</taxon>
        <taxon>Tracheophyta</taxon>
        <taxon>Spermatophyta</taxon>
        <taxon>Magnoliopsida</taxon>
        <taxon>Liliopsida</taxon>
        <taxon>Poales</taxon>
        <taxon>Poaceae</taxon>
        <taxon>BOP clade</taxon>
        <taxon>Oryzoideae</taxon>
        <taxon>Oryzeae</taxon>
        <taxon>Oryzinae</taxon>
        <taxon>Oryza</taxon>
        <taxon>Oryza meyeriana</taxon>
    </lineage>
</organism>
<proteinExistence type="predicted"/>
<comment type="caution">
    <text evidence="1">The sequence shown here is derived from an EMBL/GenBank/DDBJ whole genome shotgun (WGS) entry which is preliminary data.</text>
</comment>
<evidence type="ECO:0000313" key="1">
    <source>
        <dbReference type="EMBL" id="KAF0928298.1"/>
    </source>
</evidence>
<dbReference type="AlphaFoldDB" id="A0A6G1EUH1"/>
<name>A0A6G1EUH1_9ORYZ</name>
<dbReference type="Proteomes" id="UP000479710">
    <property type="component" value="Unassembled WGS sequence"/>
</dbReference>
<protein>
    <submittedName>
        <fullName evidence="1">Uncharacterized protein</fullName>
    </submittedName>
</protein>
<dbReference type="OrthoDB" id="1883432at2759"/>
<reference evidence="1 2" key="1">
    <citation type="submission" date="2019-11" db="EMBL/GenBank/DDBJ databases">
        <title>Whole genome sequence of Oryza granulata.</title>
        <authorList>
            <person name="Li W."/>
        </authorList>
    </citation>
    <scope>NUCLEOTIDE SEQUENCE [LARGE SCALE GENOMIC DNA]</scope>
    <source>
        <strain evidence="2">cv. Menghai</strain>
        <tissue evidence="1">Leaf</tissue>
    </source>
</reference>
<accession>A0A6G1EUH1</accession>
<sequence>MLGRKKGSSSRLSEPNNTTVTTAWKWLLRISSCSRLHSSLFCLLCQMSLRGRGCNE</sequence>
<keyword evidence="2" id="KW-1185">Reference proteome</keyword>
<evidence type="ECO:0000313" key="2">
    <source>
        <dbReference type="Proteomes" id="UP000479710"/>
    </source>
</evidence>
<dbReference type="EMBL" id="SPHZ02000003">
    <property type="protein sequence ID" value="KAF0928298.1"/>
    <property type="molecule type" value="Genomic_DNA"/>
</dbReference>
<gene>
    <name evidence="1" type="ORF">E2562_039409</name>
</gene>